<sequence length="312" mass="35607">MGLNLGSRAMIAALREAQPETGLKKLMTEVNELLPSKMQVKKHELRDFVRSLDEPTKKQVAVIKPRDESFMRNVAEQAFTTLREAEREFLLNLDHYSITKMHNPSDSPKCHPVAHLRYHLQVLLALKGIVPFVSPKETGTDVMKAMVLRCLVPVMEQLDLESYGFRLLYIASDVLTSTIRFRGFKGSWVLADTQSAAWNLVREIFTPPLPRDPARRIPEKVMCVALGFPVYTNNIINEVVIKDRTEYELLQDSFDQDTCRVGAMKIFCDNGDVEQWEAIKSYYMVCRDIALQLGTVLDLDLGDHPMMAQWCS</sequence>
<dbReference type="EMBL" id="JBAWTH010000127">
    <property type="protein sequence ID" value="KAL2275776.1"/>
    <property type="molecule type" value="Genomic_DNA"/>
</dbReference>
<gene>
    <name evidence="1" type="ORF">FJTKL_01627</name>
</gene>
<evidence type="ECO:0000313" key="2">
    <source>
        <dbReference type="Proteomes" id="UP001600888"/>
    </source>
</evidence>
<dbReference type="Proteomes" id="UP001600888">
    <property type="component" value="Unassembled WGS sequence"/>
</dbReference>
<reference evidence="1 2" key="1">
    <citation type="submission" date="2024-03" db="EMBL/GenBank/DDBJ databases">
        <title>A high-quality draft genome sequence of Diaporthe vaccinii, a causative agent of upright dieback and viscid rot disease in cranberry plants.</title>
        <authorList>
            <person name="Sarrasin M."/>
            <person name="Lang B.F."/>
            <person name="Burger G."/>
        </authorList>
    </citation>
    <scope>NUCLEOTIDE SEQUENCE [LARGE SCALE GENOMIC DNA]</scope>
    <source>
        <strain evidence="1 2">IS7</strain>
    </source>
</reference>
<comment type="caution">
    <text evidence="1">The sequence shown here is derived from an EMBL/GenBank/DDBJ whole genome shotgun (WGS) entry which is preliminary data.</text>
</comment>
<name>A0ABR4E024_9PEZI</name>
<accession>A0ABR4E024</accession>
<protein>
    <submittedName>
        <fullName evidence="1">Uncharacterized protein</fullName>
    </submittedName>
</protein>
<organism evidence="1 2">
    <name type="scientific">Diaporthe vaccinii</name>
    <dbReference type="NCBI Taxonomy" id="105482"/>
    <lineage>
        <taxon>Eukaryota</taxon>
        <taxon>Fungi</taxon>
        <taxon>Dikarya</taxon>
        <taxon>Ascomycota</taxon>
        <taxon>Pezizomycotina</taxon>
        <taxon>Sordariomycetes</taxon>
        <taxon>Sordariomycetidae</taxon>
        <taxon>Diaporthales</taxon>
        <taxon>Diaporthaceae</taxon>
        <taxon>Diaporthe</taxon>
        <taxon>Diaporthe eres species complex</taxon>
    </lineage>
</organism>
<keyword evidence="2" id="KW-1185">Reference proteome</keyword>
<proteinExistence type="predicted"/>
<evidence type="ECO:0000313" key="1">
    <source>
        <dbReference type="EMBL" id="KAL2275776.1"/>
    </source>
</evidence>